<keyword evidence="2" id="KW-0946">Virion</keyword>
<accession>A0AA51U950</accession>
<protein>
    <submittedName>
        <fullName evidence="2">Coat protein</fullName>
    </submittedName>
</protein>
<reference evidence="2" key="2">
    <citation type="submission" date="2023-05" db="EMBL/GenBank/DDBJ databases">
        <authorList>
            <person name="Seitz J."/>
            <person name="Voegele R.T."/>
            <person name="Link T.I."/>
        </authorList>
    </citation>
    <scope>NUCLEOTIDE SEQUENCE</scope>
    <source>
        <strain evidence="2">Ufvs_1</strain>
    </source>
</reference>
<feature type="compositionally biased region" description="Polar residues" evidence="1">
    <location>
        <begin position="211"/>
        <end position="222"/>
    </location>
</feature>
<feature type="compositionally biased region" description="Basic and acidic residues" evidence="1">
    <location>
        <begin position="223"/>
        <end position="240"/>
    </location>
</feature>
<evidence type="ECO:0000256" key="1">
    <source>
        <dbReference type="SAM" id="MobiDB-lite"/>
    </source>
</evidence>
<reference evidence="2" key="1">
    <citation type="journal article" date="2023" name="Viruses">
        <title>Mycoviruses in the Rust Fungus Uromyces fabae.</title>
        <authorList>
            <person name="Seitz J.M."/>
            <person name="Voegele R.T."/>
            <person name="Link T.I."/>
        </authorList>
    </citation>
    <scope>NUCLEOTIDE SEQUENCE</scope>
    <source>
        <strain evidence="2">Ufvs_1</strain>
    </source>
</reference>
<feature type="region of interest" description="Disordered" evidence="1">
    <location>
        <begin position="1"/>
        <end position="34"/>
    </location>
</feature>
<dbReference type="GO" id="GO:0019028">
    <property type="term" value="C:viral capsid"/>
    <property type="evidence" value="ECO:0007669"/>
    <property type="project" value="UniProtKB-KW"/>
</dbReference>
<organism evidence="2">
    <name type="scientific">Uromyces fabae virus</name>
    <dbReference type="NCBI Taxonomy" id="3069272"/>
    <lineage>
        <taxon>Viruses</taxon>
        <taxon>Riboviria</taxon>
    </lineage>
</organism>
<dbReference type="EMBL" id="OQ995224">
    <property type="protein sequence ID" value="WMV64378.1"/>
    <property type="molecule type" value="Genomic_RNA"/>
</dbReference>
<feature type="region of interest" description="Disordered" evidence="1">
    <location>
        <begin position="211"/>
        <end position="252"/>
    </location>
</feature>
<name>A0AA51U950_9VIRU</name>
<proteinExistence type="predicted"/>
<keyword evidence="2" id="KW-0167">Capsid protein</keyword>
<sequence>MNDEDAHQSVNGSNIDDQAPRSEAGDNRTNTTGDFWRTLQIKQTDLSGESTVESGASATVQEMLRVFTALDDWFGFAINRGQWTVDFVEWGLRTGFSDELKEAGGWLVKPGGSQRGDEKWETVQVMFDAINSSLRDGMTQRMMTPRRLGRGFGPRILELVNSQPRFSVYSRTGTPMSNRLGVKPKNFLAVCSIFEYIKPYDKWTEDEVESWQTHNRSITKTSVTDKRRPTDLRPDPEMARAHRMSGNTDFSTRSTKELFAPGKERVPADVFDNAPQFVRQMMKGSRVTGDHAGLGAS</sequence>
<evidence type="ECO:0000313" key="2">
    <source>
        <dbReference type="EMBL" id="WMV64378.1"/>
    </source>
</evidence>